<evidence type="ECO:0000313" key="2">
    <source>
        <dbReference type="EMBL" id="EGO22022.1"/>
    </source>
</evidence>
<keyword evidence="1" id="KW-0812">Transmembrane</keyword>
<dbReference type="KEGG" id="sla:SERLADRAFT_475135"/>
<feature type="transmembrane region" description="Helical" evidence="1">
    <location>
        <begin position="58"/>
        <end position="79"/>
    </location>
</feature>
<protein>
    <submittedName>
        <fullName evidence="2">Uncharacterized protein</fullName>
    </submittedName>
</protein>
<dbReference type="HOGENOM" id="CLU_2401027_0_0_1"/>
<accession>F8P5Y5</accession>
<reference evidence="2" key="1">
    <citation type="submission" date="2011-04" db="EMBL/GenBank/DDBJ databases">
        <title>Evolution of plant cell wall degrading machinery underlies the functional diversity of forest fungi.</title>
        <authorList>
            <consortium name="US DOE Joint Genome Institute (JGI-PGF)"/>
            <person name="Eastwood D.C."/>
            <person name="Floudas D."/>
            <person name="Binder M."/>
            <person name="Majcherczyk A."/>
            <person name="Schneider P."/>
            <person name="Aerts A."/>
            <person name="Asiegbu F.O."/>
            <person name="Baker S.E."/>
            <person name="Barry K."/>
            <person name="Bendiksby M."/>
            <person name="Blumentritt M."/>
            <person name="Coutinho P.M."/>
            <person name="Cullen D."/>
            <person name="Cullen D."/>
            <person name="Gathman A."/>
            <person name="Goodell B."/>
            <person name="Henrissat B."/>
            <person name="Ihrmark K."/>
            <person name="Kauserud H."/>
            <person name="Kohler A."/>
            <person name="LaButti K."/>
            <person name="Lapidus A."/>
            <person name="Lavin J.L."/>
            <person name="Lee Y.-H."/>
            <person name="Lindquist E."/>
            <person name="Lilly W."/>
            <person name="Lucas S."/>
            <person name="Morin E."/>
            <person name="Murat C."/>
            <person name="Oguiza J.A."/>
            <person name="Park J."/>
            <person name="Pisabarro A.G."/>
            <person name="Riley R."/>
            <person name="Rosling A."/>
            <person name="Salamov A."/>
            <person name="Schmidt O."/>
            <person name="Schmutz J."/>
            <person name="Skrede I."/>
            <person name="Stenlid J."/>
            <person name="Wiebenga A."/>
            <person name="Xie X."/>
            <person name="Kues U."/>
            <person name="Hibbett D.S."/>
            <person name="Hoffmeister D."/>
            <person name="Hogberg N."/>
            <person name="Martin F."/>
            <person name="Grigoriev I.V."/>
            <person name="Watkinson S.C."/>
        </authorList>
    </citation>
    <scope>NUCLEOTIDE SEQUENCE</scope>
    <source>
        <strain evidence="2">S7.9</strain>
    </source>
</reference>
<dbReference type="AlphaFoldDB" id="F8P5Y5"/>
<dbReference type="Proteomes" id="UP000008064">
    <property type="component" value="Unassembled WGS sequence"/>
</dbReference>
<gene>
    <name evidence="2" type="ORF">SERLADRAFT_475135</name>
</gene>
<keyword evidence="1" id="KW-0472">Membrane</keyword>
<organism>
    <name type="scientific">Serpula lacrymans var. lacrymans (strain S7.9)</name>
    <name type="common">Dry rot fungus</name>
    <dbReference type="NCBI Taxonomy" id="578457"/>
    <lineage>
        <taxon>Eukaryota</taxon>
        <taxon>Fungi</taxon>
        <taxon>Dikarya</taxon>
        <taxon>Basidiomycota</taxon>
        <taxon>Agaricomycotina</taxon>
        <taxon>Agaricomycetes</taxon>
        <taxon>Agaricomycetidae</taxon>
        <taxon>Boletales</taxon>
        <taxon>Coniophorineae</taxon>
        <taxon>Serpulaceae</taxon>
        <taxon>Serpula</taxon>
    </lineage>
</organism>
<proteinExistence type="predicted"/>
<sequence>MNQDLQPAQDVSTEVALDIEEDNGAGAQDSSDNNAIWTEAETSAPIQFITVTISIGQMLWTIHFSLLIGYTIGLMTHFLHVHFRFLRKLHYLV</sequence>
<dbReference type="GeneID" id="18820596"/>
<dbReference type="RefSeq" id="XP_007321808.1">
    <property type="nucleotide sequence ID" value="XM_007321746.1"/>
</dbReference>
<evidence type="ECO:0000256" key="1">
    <source>
        <dbReference type="SAM" id="Phobius"/>
    </source>
</evidence>
<keyword evidence="1" id="KW-1133">Transmembrane helix</keyword>
<name>F8P5Y5_SERL9</name>
<dbReference type="EMBL" id="GL945438">
    <property type="protein sequence ID" value="EGO22022.1"/>
    <property type="molecule type" value="Genomic_DNA"/>
</dbReference>